<dbReference type="AlphaFoldDB" id="F7XV71"/>
<protein>
    <submittedName>
        <fullName evidence="1">Uncharacterized protein</fullName>
    </submittedName>
</protein>
<dbReference type="HOGENOM" id="CLU_3063529_0_0_5"/>
<sequence>MNKVLDKDDIKNWVDETRDGINDKLNEVSEWLDQTPTTIKLRFQTNYRKSSKR</sequence>
<dbReference type="Proteomes" id="UP000006639">
    <property type="component" value="Chromosome"/>
</dbReference>
<evidence type="ECO:0000313" key="2">
    <source>
        <dbReference type="Proteomes" id="UP000006639"/>
    </source>
</evidence>
<reference evidence="1 2" key="1">
    <citation type="journal article" date="2011" name="Mol. Biol. Evol.">
        <title>Phylogenomic evidence for the presence of a flagellum and cbb3 oxidase in the free-living mitochondrial ancestor.</title>
        <authorList>
            <person name="Sassera D."/>
            <person name="Lo N."/>
            <person name="Epis S."/>
            <person name="D'Auria G."/>
            <person name="Montagna M."/>
            <person name="Comandatore F."/>
            <person name="Horner D."/>
            <person name="Pereto J."/>
            <person name="Luciano A.M."/>
            <person name="Franciosi F."/>
            <person name="Ferri E."/>
            <person name="Crotti E."/>
            <person name="Bazzocchi C."/>
            <person name="Daffonchio D."/>
            <person name="Sacchi L."/>
            <person name="Moya A."/>
            <person name="Latorre A."/>
            <person name="Bandi C."/>
        </authorList>
    </citation>
    <scope>NUCLEOTIDE SEQUENCE [LARGE SCALE GENOMIC DNA]</scope>
    <source>
        <strain evidence="1 2">IricVA</strain>
    </source>
</reference>
<name>F7XV71_MIDMI</name>
<accession>F7XV71</accession>
<proteinExistence type="predicted"/>
<dbReference type="EMBL" id="CP002130">
    <property type="protein sequence ID" value="AEI88570.1"/>
    <property type="molecule type" value="Genomic_DNA"/>
</dbReference>
<organism evidence="1 2">
    <name type="scientific">Midichloria mitochondrii (strain IricVA)</name>
    <dbReference type="NCBI Taxonomy" id="696127"/>
    <lineage>
        <taxon>Bacteria</taxon>
        <taxon>Pseudomonadati</taxon>
        <taxon>Pseudomonadota</taxon>
        <taxon>Alphaproteobacteria</taxon>
        <taxon>Rickettsiales</taxon>
        <taxon>Candidatus Midichloriaceae</taxon>
        <taxon>Candidatus Midichloria</taxon>
    </lineage>
</organism>
<gene>
    <name evidence="1" type="ordered locus">midi_00254</name>
</gene>
<dbReference type="KEGG" id="mmn:midi_00254"/>
<keyword evidence="2" id="KW-1185">Reference proteome</keyword>
<evidence type="ECO:0000313" key="1">
    <source>
        <dbReference type="EMBL" id="AEI88570.1"/>
    </source>
</evidence>